<dbReference type="GO" id="GO:0061630">
    <property type="term" value="F:ubiquitin protein ligase activity"/>
    <property type="evidence" value="ECO:0007669"/>
    <property type="project" value="UniProtKB-EC"/>
</dbReference>
<proteinExistence type="predicted"/>
<reference evidence="6" key="1">
    <citation type="journal article" date="2019" name="Nat. Commun.">
        <title>The genome of broomcorn millet.</title>
        <authorList>
            <person name="Zou C."/>
            <person name="Miki D."/>
            <person name="Li D."/>
            <person name="Tang Q."/>
            <person name="Xiao L."/>
            <person name="Rajput S."/>
            <person name="Deng P."/>
            <person name="Jia W."/>
            <person name="Huang R."/>
            <person name="Zhang M."/>
            <person name="Sun Y."/>
            <person name="Hu J."/>
            <person name="Fu X."/>
            <person name="Schnable P.S."/>
            <person name="Li F."/>
            <person name="Zhang H."/>
            <person name="Feng B."/>
            <person name="Zhu X."/>
            <person name="Liu R."/>
            <person name="Schnable J.C."/>
            <person name="Zhu J.-K."/>
            <person name="Zhang H."/>
        </authorList>
    </citation>
    <scope>NUCLEOTIDE SEQUENCE [LARGE SCALE GENOMIC DNA]</scope>
</reference>
<feature type="compositionally biased region" description="Pro residues" evidence="4">
    <location>
        <begin position="16"/>
        <end position="26"/>
    </location>
</feature>
<protein>
    <recommendedName>
        <fullName evidence="2">RING-type E3 ubiquitin transferase</fullName>
        <ecNumber evidence="2">2.3.2.27</ecNumber>
    </recommendedName>
</protein>
<evidence type="ECO:0000256" key="1">
    <source>
        <dbReference type="ARBA" id="ARBA00000900"/>
    </source>
</evidence>
<comment type="caution">
    <text evidence="5">The sequence shown here is derived from an EMBL/GenBank/DDBJ whole genome shotgun (WGS) entry which is preliminary data.</text>
</comment>
<accession>A0A3L6QNY6</accession>
<keyword evidence="6" id="KW-1185">Reference proteome</keyword>
<dbReference type="AlphaFoldDB" id="A0A3L6QNY6"/>
<dbReference type="EC" id="2.3.2.27" evidence="2"/>
<dbReference type="InterPro" id="IPR051348">
    <property type="entry name" value="U-box_ubiquitin_ligases"/>
</dbReference>
<name>A0A3L6QNY6_PANMI</name>
<sequence length="283" mass="30428">MAVVSARGSPHSFPSSPLPPASPPQPGAERMFMRGGSGRSTGTSSSRSASLREIAEEAAVVDDDGGGKLYVAVSKDFKDGKSSLSAAQSLGILGGDLNLVLLHVHQPADRIMNVLHRLCAKITHTYMNLITSLHVFSVNCSAGLCKVPASQLEERELKAYRKIEQEEMNTLLNQYMLQAVSEVTLQVQAETLVIEKNNVANGFVELINQHSITKLAMGMSSFSTLFRFPTGSVDQCSTHETSFIGTSAACRTLTVNGAMGNRRPIITSSCFCLAPAVDQWRVP</sequence>
<evidence type="ECO:0000256" key="3">
    <source>
        <dbReference type="ARBA" id="ARBA00022786"/>
    </source>
</evidence>
<evidence type="ECO:0000313" key="6">
    <source>
        <dbReference type="Proteomes" id="UP000275267"/>
    </source>
</evidence>
<dbReference type="PANTHER" id="PTHR45647">
    <property type="entry name" value="OS02G0152300 PROTEIN"/>
    <property type="match status" value="1"/>
</dbReference>
<dbReference type="PANTHER" id="PTHR45647:SF46">
    <property type="entry name" value="OS09G0569800 PROTEIN"/>
    <property type="match status" value="1"/>
</dbReference>
<evidence type="ECO:0000256" key="2">
    <source>
        <dbReference type="ARBA" id="ARBA00012483"/>
    </source>
</evidence>
<organism evidence="5 6">
    <name type="scientific">Panicum miliaceum</name>
    <name type="common">Proso millet</name>
    <name type="synonym">Broomcorn millet</name>
    <dbReference type="NCBI Taxonomy" id="4540"/>
    <lineage>
        <taxon>Eukaryota</taxon>
        <taxon>Viridiplantae</taxon>
        <taxon>Streptophyta</taxon>
        <taxon>Embryophyta</taxon>
        <taxon>Tracheophyta</taxon>
        <taxon>Spermatophyta</taxon>
        <taxon>Magnoliopsida</taxon>
        <taxon>Liliopsida</taxon>
        <taxon>Poales</taxon>
        <taxon>Poaceae</taxon>
        <taxon>PACMAD clade</taxon>
        <taxon>Panicoideae</taxon>
        <taxon>Panicodae</taxon>
        <taxon>Paniceae</taxon>
        <taxon>Panicinae</taxon>
        <taxon>Panicum</taxon>
        <taxon>Panicum sect. Panicum</taxon>
    </lineage>
</organism>
<gene>
    <name evidence="5" type="ORF">C2845_PM04G10460</name>
</gene>
<dbReference type="Proteomes" id="UP000275267">
    <property type="component" value="Unassembled WGS sequence"/>
</dbReference>
<feature type="region of interest" description="Disordered" evidence="4">
    <location>
        <begin position="1"/>
        <end position="49"/>
    </location>
</feature>
<evidence type="ECO:0000256" key="4">
    <source>
        <dbReference type="SAM" id="MobiDB-lite"/>
    </source>
</evidence>
<keyword evidence="3" id="KW-0833">Ubl conjugation pathway</keyword>
<dbReference type="EMBL" id="PQIB02000011">
    <property type="protein sequence ID" value="RLM85036.1"/>
    <property type="molecule type" value="Genomic_DNA"/>
</dbReference>
<comment type="catalytic activity">
    <reaction evidence="1">
        <text>S-ubiquitinyl-[E2 ubiquitin-conjugating enzyme]-L-cysteine + [acceptor protein]-L-lysine = [E2 ubiquitin-conjugating enzyme]-L-cysteine + N(6)-ubiquitinyl-[acceptor protein]-L-lysine.</text>
        <dbReference type="EC" id="2.3.2.27"/>
    </reaction>
</comment>
<dbReference type="STRING" id="4540.A0A3L6QNY6"/>
<dbReference type="OrthoDB" id="10064100at2759"/>
<evidence type="ECO:0000313" key="5">
    <source>
        <dbReference type="EMBL" id="RLM85036.1"/>
    </source>
</evidence>